<keyword evidence="6" id="KW-1185">Reference proteome</keyword>
<dbReference type="AlphaFoldDB" id="A0A8J6E243"/>
<comment type="subcellular location">
    <subcellularLocation>
        <location evidence="1 2">Nucleus</location>
    </subcellularLocation>
</comment>
<feature type="DNA-binding region" description="Homeobox" evidence="1">
    <location>
        <begin position="78"/>
        <end position="133"/>
    </location>
</feature>
<name>A0A8J6E243_9EUKA</name>
<feature type="region of interest" description="Disordered" evidence="3">
    <location>
        <begin position="57"/>
        <end position="84"/>
    </location>
</feature>
<dbReference type="InterPro" id="IPR001356">
    <property type="entry name" value="HD"/>
</dbReference>
<dbReference type="GO" id="GO:0003677">
    <property type="term" value="F:DNA binding"/>
    <property type="evidence" value="ECO:0007669"/>
    <property type="project" value="UniProtKB-UniRule"/>
</dbReference>
<organism evidence="5 6">
    <name type="scientific">Carpediemonas membranifera</name>
    <dbReference type="NCBI Taxonomy" id="201153"/>
    <lineage>
        <taxon>Eukaryota</taxon>
        <taxon>Metamonada</taxon>
        <taxon>Carpediemonas-like organisms</taxon>
        <taxon>Carpediemonas</taxon>
    </lineage>
</organism>
<dbReference type="Pfam" id="PF00046">
    <property type="entry name" value="Homeodomain"/>
    <property type="match status" value="1"/>
</dbReference>
<keyword evidence="1 2" id="KW-0371">Homeobox</keyword>
<dbReference type="OrthoDB" id="1867783at2759"/>
<dbReference type="SUPFAM" id="SSF46689">
    <property type="entry name" value="Homeodomain-like"/>
    <property type="match status" value="1"/>
</dbReference>
<dbReference type="Proteomes" id="UP000717585">
    <property type="component" value="Unassembled WGS sequence"/>
</dbReference>
<evidence type="ECO:0000256" key="1">
    <source>
        <dbReference type="PROSITE-ProRule" id="PRU00108"/>
    </source>
</evidence>
<evidence type="ECO:0000259" key="4">
    <source>
        <dbReference type="PROSITE" id="PS50071"/>
    </source>
</evidence>
<keyword evidence="1 2" id="KW-0539">Nucleus</keyword>
<dbReference type="GO" id="GO:0005634">
    <property type="term" value="C:nucleus"/>
    <property type="evidence" value="ECO:0007669"/>
    <property type="project" value="UniProtKB-SubCell"/>
</dbReference>
<dbReference type="Gene3D" id="1.10.10.60">
    <property type="entry name" value="Homeodomain-like"/>
    <property type="match status" value="1"/>
</dbReference>
<dbReference type="PROSITE" id="PS50071">
    <property type="entry name" value="HOMEOBOX_2"/>
    <property type="match status" value="1"/>
</dbReference>
<gene>
    <name evidence="5" type="ORF">J8273_4714</name>
</gene>
<sequence>MSADASLPIVAPHDIPAITSEISVGKIGVSPPPVDAKHHILPDLTVEANLADDPVYNPCSPIKKKRSRSTKDGGKTSRNSRGRAFRPTQYSALIKCYKVQNYPSRDQLANIAQFVDLSVEKCKIWFQNCRVRGIPDQSGVVDIPVTGEQILDGSARTVQDAVPLTTGTGVDGPTTAPFEAAYSIDREVQCSLMSERLIKMYEEGALDHVLSQHKFGGPQL</sequence>
<keyword evidence="1 2" id="KW-0238">DNA-binding</keyword>
<dbReference type="EMBL" id="JAHDYR010000020">
    <property type="protein sequence ID" value="KAG9393851.1"/>
    <property type="molecule type" value="Genomic_DNA"/>
</dbReference>
<accession>A0A8J6E243</accession>
<evidence type="ECO:0000256" key="3">
    <source>
        <dbReference type="SAM" id="MobiDB-lite"/>
    </source>
</evidence>
<dbReference type="InterPro" id="IPR009057">
    <property type="entry name" value="Homeodomain-like_sf"/>
</dbReference>
<evidence type="ECO:0000313" key="5">
    <source>
        <dbReference type="EMBL" id="KAG9393851.1"/>
    </source>
</evidence>
<comment type="caution">
    <text evidence="5">The sequence shown here is derived from an EMBL/GenBank/DDBJ whole genome shotgun (WGS) entry which is preliminary data.</text>
</comment>
<protein>
    <submittedName>
        <fullName evidence="5">Homeobox domain</fullName>
    </submittedName>
</protein>
<feature type="domain" description="Homeobox" evidence="4">
    <location>
        <begin position="76"/>
        <end position="132"/>
    </location>
</feature>
<reference evidence="5" key="1">
    <citation type="submission" date="2021-05" db="EMBL/GenBank/DDBJ databases">
        <title>A free-living protist that lacks canonical eukaryotic 1 DNA replication and segregation systems.</title>
        <authorList>
            <person name="Salas-Leiva D.E."/>
            <person name="Tromer E.C."/>
            <person name="Curtis B.A."/>
            <person name="Jerlstrom-Hultqvist J."/>
            <person name="Kolisko M."/>
            <person name="Yi Z."/>
            <person name="Salas-Leiva J.S."/>
            <person name="Gallot-Lavallee L."/>
            <person name="Kops G.J.P.L."/>
            <person name="Archibald J.M."/>
            <person name="Simpson A.G.B."/>
            <person name="Roger A.J."/>
        </authorList>
    </citation>
    <scope>NUCLEOTIDE SEQUENCE</scope>
    <source>
        <strain evidence="5">BICM</strain>
    </source>
</reference>
<evidence type="ECO:0000313" key="6">
    <source>
        <dbReference type="Proteomes" id="UP000717585"/>
    </source>
</evidence>
<proteinExistence type="predicted"/>
<dbReference type="SMART" id="SM00389">
    <property type="entry name" value="HOX"/>
    <property type="match status" value="1"/>
</dbReference>
<evidence type="ECO:0000256" key="2">
    <source>
        <dbReference type="RuleBase" id="RU000682"/>
    </source>
</evidence>
<dbReference type="CDD" id="cd00086">
    <property type="entry name" value="homeodomain"/>
    <property type="match status" value="1"/>
</dbReference>